<dbReference type="EMBL" id="BMHA01000002">
    <property type="protein sequence ID" value="GGI04250.1"/>
    <property type="molecule type" value="Genomic_DNA"/>
</dbReference>
<dbReference type="SMART" id="SM00448">
    <property type="entry name" value="REC"/>
    <property type="match status" value="1"/>
</dbReference>
<dbReference type="PANTHER" id="PTHR44591:SF3">
    <property type="entry name" value="RESPONSE REGULATORY DOMAIN-CONTAINING PROTEIN"/>
    <property type="match status" value="1"/>
</dbReference>
<feature type="domain" description="Response regulatory" evidence="3">
    <location>
        <begin position="4"/>
        <end position="119"/>
    </location>
</feature>
<dbReference type="GO" id="GO:0000160">
    <property type="term" value="P:phosphorelay signal transduction system"/>
    <property type="evidence" value="ECO:0007669"/>
    <property type="project" value="InterPro"/>
</dbReference>
<dbReference type="InterPro" id="IPR050595">
    <property type="entry name" value="Bact_response_regulator"/>
</dbReference>
<evidence type="ECO:0000256" key="1">
    <source>
        <dbReference type="ARBA" id="ARBA00022553"/>
    </source>
</evidence>
<reference evidence="4" key="1">
    <citation type="journal article" date="2014" name="Int. J. Syst. Evol. Microbiol.">
        <title>Complete genome sequence of Corynebacterium casei LMG S-19264T (=DSM 44701T), isolated from a smear-ripened cheese.</title>
        <authorList>
            <consortium name="US DOE Joint Genome Institute (JGI-PGF)"/>
            <person name="Walter F."/>
            <person name="Albersmeier A."/>
            <person name="Kalinowski J."/>
            <person name="Ruckert C."/>
        </authorList>
    </citation>
    <scope>NUCLEOTIDE SEQUENCE</scope>
    <source>
        <strain evidence="4">CGMCC 1.14988</strain>
    </source>
</reference>
<dbReference type="OrthoDB" id="9782655at2"/>
<evidence type="ECO:0000259" key="3">
    <source>
        <dbReference type="PROSITE" id="PS50110"/>
    </source>
</evidence>
<dbReference type="Gene3D" id="3.40.50.2300">
    <property type="match status" value="1"/>
</dbReference>
<gene>
    <name evidence="4" type="ORF">GCM10011354_08170</name>
</gene>
<keyword evidence="1 2" id="KW-0597">Phosphoprotein</keyword>
<accession>A0A8J3ACG5</accession>
<dbReference type="SUPFAM" id="SSF52172">
    <property type="entry name" value="CheY-like"/>
    <property type="match status" value="1"/>
</dbReference>
<protein>
    <recommendedName>
        <fullName evidence="3">Response regulatory domain-containing protein</fullName>
    </recommendedName>
</protein>
<sequence>MSWRLVVADDDATLRRLLCLLLERDGRFEVAAEAGDGQQALDQVAATDADLLLLDLAMPHMDGLEVLTRLDRQARPRVVVLTGFAEERLCQQVLDLGAHACLQKGSDFAALLDRLAEVAAA</sequence>
<evidence type="ECO:0000256" key="2">
    <source>
        <dbReference type="PROSITE-ProRule" id="PRU00169"/>
    </source>
</evidence>
<comment type="caution">
    <text evidence="4">The sequence shown here is derived from an EMBL/GenBank/DDBJ whole genome shotgun (WGS) entry which is preliminary data.</text>
</comment>
<dbReference type="PROSITE" id="PS50110">
    <property type="entry name" value="RESPONSE_REGULATORY"/>
    <property type="match status" value="1"/>
</dbReference>
<dbReference type="InterPro" id="IPR001789">
    <property type="entry name" value="Sig_transdc_resp-reg_receiver"/>
</dbReference>
<organism evidence="4 5">
    <name type="scientific">Egicoccus halophilus</name>
    <dbReference type="NCBI Taxonomy" id="1670830"/>
    <lineage>
        <taxon>Bacteria</taxon>
        <taxon>Bacillati</taxon>
        <taxon>Actinomycetota</taxon>
        <taxon>Nitriliruptoria</taxon>
        <taxon>Egicoccales</taxon>
        <taxon>Egicoccaceae</taxon>
        <taxon>Egicoccus</taxon>
    </lineage>
</organism>
<name>A0A8J3ACG5_9ACTN</name>
<dbReference type="AlphaFoldDB" id="A0A8J3ACG5"/>
<dbReference type="Proteomes" id="UP000650511">
    <property type="component" value="Unassembled WGS sequence"/>
</dbReference>
<proteinExistence type="predicted"/>
<dbReference type="RefSeq" id="WP_130650713.1">
    <property type="nucleotide sequence ID" value="NZ_BMHA01000002.1"/>
</dbReference>
<evidence type="ECO:0000313" key="5">
    <source>
        <dbReference type="Proteomes" id="UP000650511"/>
    </source>
</evidence>
<feature type="modified residue" description="4-aspartylphosphate" evidence="2">
    <location>
        <position position="55"/>
    </location>
</feature>
<dbReference type="InterPro" id="IPR011006">
    <property type="entry name" value="CheY-like_superfamily"/>
</dbReference>
<evidence type="ECO:0000313" key="4">
    <source>
        <dbReference type="EMBL" id="GGI04250.1"/>
    </source>
</evidence>
<reference evidence="4" key="2">
    <citation type="submission" date="2020-09" db="EMBL/GenBank/DDBJ databases">
        <authorList>
            <person name="Sun Q."/>
            <person name="Zhou Y."/>
        </authorList>
    </citation>
    <scope>NUCLEOTIDE SEQUENCE</scope>
    <source>
        <strain evidence="4">CGMCC 1.14988</strain>
    </source>
</reference>
<keyword evidence="5" id="KW-1185">Reference proteome</keyword>
<dbReference type="PANTHER" id="PTHR44591">
    <property type="entry name" value="STRESS RESPONSE REGULATOR PROTEIN 1"/>
    <property type="match status" value="1"/>
</dbReference>
<dbReference type="Pfam" id="PF00072">
    <property type="entry name" value="Response_reg"/>
    <property type="match status" value="1"/>
</dbReference>